<feature type="region of interest" description="Disordered" evidence="1">
    <location>
        <begin position="22"/>
        <end position="41"/>
    </location>
</feature>
<dbReference type="Proteomes" id="UP000836788">
    <property type="component" value="Chromosome 5"/>
</dbReference>
<name>A0A8J9SE37_PHATR</name>
<organism evidence="2">
    <name type="scientific">Phaeodactylum tricornutum</name>
    <name type="common">Diatom</name>
    <dbReference type="NCBI Taxonomy" id="2850"/>
    <lineage>
        <taxon>Eukaryota</taxon>
        <taxon>Sar</taxon>
        <taxon>Stramenopiles</taxon>
        <taxon>Ochrophyta</taxon>
        <taxon>Bacillariophyta</taxon>
        <taxon>Bacillariophyceae</taxon>
        <taxon>Bacillariophycidae</taxon>
        <taxon>Naviculales</taxon>
        <taxon>Phaeodactylaceae</taxon>
        <taxon>Phaeodactylum</taxon>
    </lineage>
</organism>
<dbReference type="EMBL" id="OU594946">
    <property type="protein sequence ID" value="CAG9290204.1"/>
    <property type="molecule type" value="Genomic_DNA"/>
</dbReference>
<reference evidence="2" key="1">
    <citation type="submission" date="2022-02" db="EMBL/GenBank/DDBJ databases">
        <authorList>
            <person name="Giguere J D."/>
        </authorList>
    </citation>
    <scope>NUCLEOTIDE SEQUENCE</scope>
    <source>
        <strain evidence="2">CCAP 1055/1</strain>
    </source>
</reference>
<evidence type="ECO:0000313" key="2">
    <source>
        <dbReference type="EMBL" id="CAG9290204.1"/>
    </source>
</evidence>
<accession>A0A8J9SE37</accession>
<sequence length="153" mass="17152">MKIDTKKCKLLEGAPSTYVRENPFFDYRDNDPEPSENKGRQTRFELTSVVSPVKRSRRVECLDSTEPVTETRSICMDDLMGRLAHLSLQSVTGSTTSTNIAIERQQAAGISPLYEFNEQKSLGCISLTIPSSKIEHKMVKVRRSARIANAARS</sequence>
<gene>
    <name evidence="2" type="ORF">PTTT1_LOCUS44053</name>
</gene>
<protein>
    <submittedName>
        <fullName evidence="2">Uncharacterized protein</fullName>
    </submittedName>
</protein>
<feature type="compositionally biased region" description="Basic and acidic residues" evidence="1">
    <location>
        <begin position="26"/>
        <end position="41"/>
    </location>
</feature>
<proteinExistence type="predicted"/>
<evidence type="ECO:0000256" key="1">
    <source>
        <dbReference type="SAM" id="MobiDB-lite"/>
    </source>
</evidence>
<dbReference type="AlphaFoldDB" id="A0A8J9SE37"/>